<dbReference type="EMBL" id="JAHRHJ020000008">
    <property type="protein sequence ID" value="KAH9306446.1"/>
    <property type="molecule type" value="Genomic_DNA"/>
</dbReference>
<comment type="caution">
    <text evidence="2">The sequence shown here is derived from an EMBL/GenBank/DDBJ whole genome shotgun (WGS) entry which is preliminary data.</text>
</comment>
<dbReference type="PROSITE" id="PS50076">
    <property type="entry name" value="DNAJ_2"/>
    <property type="match status" value="1"/>
</dbReference>
<dbReference type="Pfam" id="PF00226">
    <property type="entry name" value="DnaJ"/>
    <property type="match status" value="1"/>
</dbReference>
<accession>A0AA38FMA7</accession>
<evidence type="ECO:0000259" key="1">
    <source>
        <dbReference type="PROSITE" id="PS50076"/>
    </source>
</evidence>
<evidence type="ECO:0000313" key="2">
    <source>
        <dbReference type="EMBL" id="KAH9306446.1"/>
    </source>
</evidence>
<reference evidence="2 3" key="1">
    <citation type="journal article" date="2021" name="Nat. Plants">
        <title>The Taxus genome provides insights into paclitaxel biosynthesis.</title>
        <authorList>
            <person name="Xiong X."/>
            <person name="Gou J."/>
            <person name="Liao Q."/>
            <person name="Li Y."/>
            <person name="Zhou Q."/>
            <person name="Bi G."/>
            <person name="Li C."/>
            <person name="Du R."/>
            <person name="Wang X."/>
            <person name="Sun T."/>
            <person name="Guo L."/>
            <person name="Liang H."/>
            <person name="Lu P."/>
            <person name="Wu Y."/>
            <person name="Zhang Z."/>
            <person name="Ro D.K."/>
            <person name="Shang Y."/>
            <person name="Huang S."/>
            <person name="Yan J."/>
        </authorList>
    </citation>
    <scope>NUCLEOTIDE SEQUENCE [LARGE SCALE GENOMIC DNA]</scope>
    <source>
        <strain evidence="2">Ta-2019</strain>
    </source>
</reference>
<feature type="domain" description="J" evidence="1">
    <location>
        <begin position="6"/>
        <end position="75"/>
    </location>
</feature>
<dbReference type="CDD" id="cd06257">
    <property type="entry name" value="DnaJ"/>
    <property type="match status" value="1"/>
</dbReference>
<dbReference type="InterPro" id="IPR036869">
    <property type="entry name" value="J_dom_sf"/>
</dbReference>
<gene>
    <name evidence="2" type="ORF">KI387_010850</name>
</gene>
<organism evidence="2 3">
    <name type="scientific">Taxus chinensis</name>
    <name type="common">Chinese yew</name>
    <name type="synonym">Taxus wallichiana var. chinensis</name>
    <dbReference type="NCBI Taxonomy" id="29808"/>
    <lineage>
        <taxon>Eukaryota</taxon>
        <taxon>Viridiplantae</taxon>
        <taxon>Streptophyta</taxon>
        <taxon>Embryophyta</taxon>
        <taxon>Tracheophyta</taxon>
        <taxon>Spermatophyta</taxon>
        <taxon>Pinopsida</taxon>
        <taxon>Pinidae</taxon>
        <taxon>Conifers II</taxon>
        <taxon>Cupressales</taxon>
        <taxon>Taxaceae</taxon>
        <taxon>Taxus</taxon>
    </lineage>
</organism>
<dbReference type="PANTHER" id="PTHR44743:SF10">
    <property type="entry name" value="J DOMAIN-CONTAINING PROTEIN"/>
    <property type="match status" value="1"/>
</dbReference>
<sequence>MEFGGSFYEILGVNKDCSESQIRSAYRKLARKWHPDKWSKDPASAEEAKARFQQIQEAYSVLSDDTKRAMYDAGVYETGDDVDGFSDFLDEMATMMADVRTQSNKEDSFEDLQEMFTKMVNEDWFSLDGIQQSEPTPDEELTMQKQDPLCEASDLWNYEGEYEWFDDDYYSAQDDFYPAASIQDHDIPVEEDQEL</sequence>
<dbReference type="PROSITE" id="PS00636">
    <property type="entry name" value="DNAJ_1"/>
    <property type="match status" value="1"/>
</dbReference>
<dbReference type="OMA" id="NEWKEYA"/>
<dbReference type="InterPro" id="IPR001623">
    <property type="entry name" value="DnaJ_domain"/>
</dbReference>
<dbReference type="SUPFAM" id="SSF46565">
    <property type="entry name" value="Chaperone J-domain"/>
    <property type="match status" value="1"/>
</dbReference>
<protein>
    <recommendedName>
        <fullName evidence="1">J domain-containing protein</fullName>
    </recommendedName>
</protein>
<dbReference type="AlphaFoldDB" id="A0AA38FMA7"/>
<dbReference type="PRINTS" id="PR00625">
    <property type="entry name" value="JDOMAIN"/>
</dbReference>
<name>A0AA38FMA7_TAXCH</name>
<proteinExistence type="predicted"/>
<keyword evidence="3" id="KW-1185">Reference proteome</keyword>
<evidence type="ECO:0000313" key="3">
    <source>
        <dbReference type="Proteomes" id="UP000824469"/>
    </source>
</evidence>
<dbReference type="Proteomes" id="UP000824469">
    <property type="component" value="Unassembled WGS sequence"/>
</dbReference>
<dbReference type="Gene3D" id="1.10.287.110">
    <property type="entry name" value="DnaJ domain"/>
    <property type="match status" value="1"/>
</dbReference>
<dbReference type="SMART" id="SM00271">
    <property type="entry name" value="DnaJ"/>
    <property type="match status" value="1"/>
</dbReference>
<dbReference type="PANTHER" id="PTHR44743">
    <property type="entry name" value="PUTATIVE, EXPRESSED-RELATED"/>
    <property type="match status" value="1"/>
</dbReference>
<dbReference type="InterPro" id="IPR018253">
    <property type="entry name" value="DnaJ_domain_CS"/>
</dbReference>
<feature type="non-terminal residue" evidence="2">
    <location>
        <position position="1"/>
    </location>
</feature>